<dbReference type="Proteomes" id="UP000005632">
    <property type="component" value="Chromosome"/>
</dbReference>
<keyword evidence="2" id="KW-1185">Reference proteome</keyword>
<dbReference type="Gene3D" id="6.10.140.2180">
    <property type="match status" value="1"/>
</dbReference>
<dbReference type="HOGENOM" id="CLU_100916_0_0_12"/>
<dbReference type="eggNOG" id="COG0640">
    <property type="taxonomic scope" value="Bacteria"/>
</dbReference>
<dbReference type="Pfam" id="PF12840">
    <property type="entry name" value="HTH_20"/>
    <property type="match status" value="1"/>
</dbReference>
<dbReference type="EMBL" id="CP003155">
    <property type="protein sequence ID" value="AEV28106.1"/>
    <property type="molecule type" value="Genomic_DNA"/>
</dbReference>
<accession>G8QUD6</accession>
<sequence length="172" mass="19742">MKNINEVMLHPVRMRIVQEIAMQKTITTTQLSQVISDVPRTTLYRHINLLIDYNIVTIVSERKIRGSIERTLSLNLAKIQKLNTLENASQNALAFLLEKYGRFHTYFSGGQPNPGKDRIFLNNTVLMLNDNEFDQFLSEMQKLLVNYSFKAGPGRKARDISLISSPVEETEK</sequence>
<dbReference type="InterPro" id="IPR036390">
    <property type="entry name" value="WH_DNA-bd_sf"/>
</dbReference>
<name>G8QUD6_SPHPG</name>
<gene>
    <name evidence="1" type="ordered locus">SpiGrapes_0243</name>
</gene>
<dbReference type="AlphaFoldDB" id="G8QUD6"/>
<evidence type="ECO:0008006" key="3">
    <source>
        <dbReference type="Google" id="ProtNLM"/>
    </source>
</evidence>
<dbReference type="OrthoDB" id="5949858at2"/>
<organism evidence="1 2">
    <name type="scientific">Sphaerochaeta pleomorpha (strain ATCC BAA-1885 / DSM 22778 / Grapes)</name>
    <dbReference type="NCBI Taxonomy" id="158190"/>
    <lineage>
        <taxon>Bacteria</taxon>
        <taxon>Pseudomonadati</taxon>
        <taxon>Spirochaetota</taxon>
        <taxon>Spirochaetia</taxon>
        <taxon>Spirochaetales</taxon>
        <taxon>Sphaerochaetaceae</taxon>
        <taxon>Sphaerochaeta</taxon>
    </lineage>
</organism>
<dbReference type="SUPFAM" id="SSF46785">
    <property type="entry name" value="Winged helix' DNA-binding domain"/>
    <property type="match status" value="1"/>
</dbReference>
<dbReference type="KEGG" id="sgp:SpiGrapes_0243"/>
<evidence type="ECO:0000313" key="1">
    <source>
        <dbReference type="EMBL" id="AEV28106.1"/>
    </source>
</evidence>
<dbReference type="RefSeq" id="WP_014268955.1">
    <property type="nucleotide sequence ID" value="NC_016633.1"/>
</dbReference>
<reference evidence="1 2" key="1">
    <citation type="submission" date="2011-11" db="EMBL/GenBank/DDBJ databases">
        <title>Complete sequence of Spirochaeta sp. grapes.</title>
        <authorList>
            <consortium name="US DOE Joint Genome Institute"/>
            <person name="Lucas S."/>
            <person name="Han J."/>
            <person name="Lapidus A."/>
            <person name="Cheng J.-F."/>
            <person name="Goodwin L."/>
            <person name="Pitluck S."/>
            <person name="Peters L."/>
            <person name="Ovchinnikova G."/>
            <person name="Munk A.C."/>
            <person name="Detter J.C."/>
            <person name="Han C."/>
            <person name="Tapia R."/>
            <person name="Land M."/>
            <person name="Hauser L."/>
            <person name="Kyrpides N."/>
            <person name="Ivanova N."/>
            <person name="Pagani I."/>
            <person name="Ritalahtilisa K."/>
            <person name="Loeffler F."/>
            <person name="Woyke T."/>
        </authorList>
    </citation>
    <scope>NUCLEOTIDE SEQUENCE [LARGE SCALE GENOMIC DNA]</scope>
    <source>
        <strain evidence="2">ATCC BAA-1885 / DSM 22778 / Grapes</strain>
    </source>
</reference>
<protein>
    <recommendedName>
        <fullName evidence="3">HTH arsR-type domain-containing protein</fullName>
    </recommendedName>
</protein>
<evidence type="ECO:0000313" key="2">
    <source>
        <dbReference type="Proteomes" id="UP000005632"/>
    </source>
</evidence>
<dbReference type="Gene3D" id="1.10.10.10">
    <property type="entry name" value="Winged helix-like DNA-binding domain superfamily/Winged helix DNA-binding domain"/>
    <property type="match status" value="1"/>
</dbReference>
<dbReference type="STRING" id="158190.SpiGrapes_0243"/>
<dbReference type="InterPro" id="IPR036388">
    <property type="entry name" value="WH-like_DNA-bd_sf"/>
</dbReference>
<proteinExistence type="predicted"/>